<dbReference type="PROSITE" id="PS51257">
    <property type="entry name" value="PROKAR_LIPOPROTEIN"/>
    <property type="match status" value="1"/>
</dbReference>
<dbReference type="Pfam" id="PF02321">
    <property type="entry name" value="OEP"/>
    <property type="match status" value="2"/>
</dbReference>
<dbReference type="PANTHER" id="PTHR30203">
    <property type="entry name" value="OUTER MEMBRANE CATION EFFLUX PROTEIN"/>
    <property type="match status" value="1"/>
</dbReference>
<evidence type="ECO:0000313" key="4">
    <source>
        <dbReference type="Proteomes" id="UP000572722"/>
    </source>
</evidence>
<dbReference type="PANTHER" id="PTHR30203:SF32">
    <property type="entry name" value="CATION EFFLUX SYSTEM PROTEIN CUSC"/>
    <property type="match status" value="1"/>
</dbReference>
<dbReference type="AlphaFoldDB" id="A0AAE5GTI9"/>
<accession>A0AAE5GTI9</accession>
<feature type="chain" id="PRO_5042147313" evidence="2">
    <location>
        <begin position="20"/>
        <end position="455"/>
    </location>
</feature>
<dbReference type="Proteomes" id="UP000572722">
    <property type="component" value="Unassembled WGS sequence"/>
</dbReference>
<dbReference type="Gene3D" id="2.20.200.10">
    <property type="entry name" value="Outer membrane efflux proteins (OEP)"/>
    <property type="match status" value="1"/>
</dbReference>
<dbReference type="RefSeq" id="WP_171324539.1">
    <property type="nucleotide sequence ID" value="NZ_VTXO01000009.1"/>
</dbReference>
<dbReference type="GO" id="GO:0015562">
    <property type="term" value="F:efflux transmembrane transporter activity"/>
    <property type="evidence" value="ECO:0007669"/>
    <property type="project" value="InterPro"/>
</dbReference>
<dbReference type="EMBL" id="VTXO01000009">
    <property type="protein sequence ID" value="NOI82776.1"/>
    <property type="molecule type" value="Genomic_DNA"/>
</dbReference>
<name>A0AAE5GTI9_9VIBR</name>
<dbReference type="InterPro" id="IPR010131">
    <property type="entry name" value="MdtP/NodT-like"/>
</dbReference>
<proteinExistence type="inferred from homology"/>
<dbReference type="SUPFAM" id="SSF56954">
    <property type="entry name" value="Outer membrane efflux proteins (OEP)"/>
    <property type="match status" value="1"/>
</dbReference>
<organism evidence="3 4">
    <name type="scientific">Vibrio tubiashii</name>
    <dbReference type="NCBI Taxonomy" id="29498"/>
    <lineage>
        <taxon>Bacteria</taxon>
        <taxon>Pseudomonadati</taxon>
        <taxon>Pseudomonadota</taxon>
        <taxon>Gammaproteobacteria</taxon>
        <taxon>Vibrionales</taxon>
        <taxon>Vibrionaceae</taxon>
        <taxon>Vibrio</taxon>
        <taxon>Vibrio oreintalis group</taxon>
    </lineage>
</organism>
<keyword evidence="2" id="KW-0732">Signal</keyword>
<gene>
    <name evidence="3" type="ORF">F0237_19090</name>
</gene>
<reference evidence="3 4" key="1">
    <citation type="submission" date="2019-08" db="EMBL/GenBank/DDBJ databases">
        <title>Draft genome sequencing and comparative genomics of hatchery-associated Vibrios.</title>
        <authorList>
            <person name="Kehlet-Delgado H."/>
            <person name="Mueller R.S."/>
        </authorList>
    </citation>
    <scope>NUCLEOTIDE SEQUENCE [LARGE SCALE GENOMIC DNA]</scope>
    <source>
        <strain evidence="3 4">01-65-5-1</strain>
    </source>
</reference>
<feature type="signal peptide" evidence="2">
    <location>
        <begin position="1"/>
        <end position="19"/>
    </location>
</feature>
<comment type="caution">
    <text evidence="3">The sequence shown here is derived from an EMBL/GenBank/DDBJ whole genome shotgun (WGS) entry which is preliminary data.</text>
</comment>
<comment type="similarity">
    <text evidence="1">Belongs to the outer membrane factor (OMF) (TC 1.B.17) family.</text>
</comment>
<protein>
    <submittedName>
        <fullName evidence="3">TolC family protein</fullName>
    </submittedName>
</protein>
<sequence length="455" mass="50570">MTIKQTYLGCALLFSVVLASGCSSLNPPTHSNSNLAIAIPETWDNSHSYVNSQFSTQLLALINDEKLSVLVRETLVHNHDLRITALRLRQAKLLAAQRENYLQPKLTSTYQASRERSATINNNHKLSLNLSWELDVWGRLADSANAENSRAKATELDYIYAQNSLAARVIQAWLDISYRSEIIKIEEQWIESLLDTEQIITERILDGSKEQADLDTSRAATSRVKASLASRKLRQLTAIRNLKALRGDNDESYDAIPSTVPTILAPPLKLPGELIGSRPDLLSAYQKLLAADKDTSIAYKELLPKVTFTASLYRAGSSPNQLSQNPSLWSLVGGVTAPIFNQGTLETNAKIAALKANEAFLNYEKKLLNAMTEVGIALDNEYYLNLQEQHYGDARIHSLASMRNYKNRYQEGSSDILTLLIAQQSIYQSSIQLLQTQQSRFSNRVSLGLALGMGV</sequence>
<evidence type="ECO:0000256" key="2">
    <source>
        <dbReference type="SAM" id="SignalP"/>
    </source>
</evidence>
<dbReference type="InterPro" id="IPR003423">
    <property type="entry name" value="OMP_efflux"/>
</dbReference>
<dbReference type="Gene3D" id="1.20.1600.10">
    <property type="entry name" value="Outer membrane efflux proteins (OEP)"/>
    <property type="match status" value="1"/>
</dbReference>
<evidence type="ECO:0000256" key="1">
    <source>
        <dbReference type="ARBA" id="ARBA00007613"/>
    </source>
</evidence>
<evidence type="ECO:0000313" key="3">
    <source>
        <dbReference type="EMBL" id="NOI82776.1"/>
    </source>
</evidence>